<dbReference type="InterPro" id="IPR043128">
    <property type="entry name" value="Rev_trsase/Diguanyl_cyclase"/>
</dbReference>
<dbReference type="KEGG" id="ari:UM93_13940"/>
<dbReference type="PANTHER" id="PTHR35369">
    <property type="entry name" value="BLR3025 PROTEIN-RELATED"/>
    <property type="match status" value="1"/>
</dbReference>
<dbReference type="STRING" id="1618207.UM93_13940"/>
<dbReference type="GO" id="GO:0006281">
    <property type="term" value="P:DNA repair"/>
    <property type="evidence" value="ECO:0007669"/>
    <property type="project" value="InterPro"/>
</dbReference>
<dbReference type="Gene3D" id="3.30.70.270">
    <property type="match status" value="1"/>
</dbReference>
<keyword evidence="2" id="KW-0227">DNA damage</keyword>
<dbReference type="AlphaFoldDB" id="A0A0D4C1S2"/>
<evidence type="ECO:0000256" key="2">
    <source>
        <dbReference type="ARBA" id="ARBA00022763"/>
    </source>
</evidence>
<comment type="similarity">
    <text evidence="1">Belongs to the DNA polymerase type-Y family.</text>
</comment>
<dbReference type="InterPro" id="IPR043502">
    <property type="entry name" value="DNA/RNA_pol_sf"/>
</dbReference>
<evidence type="ECO:0000259" key="4">
    <source>
        <dbReference type="Pfam" id="PF00817"/>
    </source>
</evidence>
<dbReference type="HOGENOM" id="CLU_026357_0_0_11"/>
<evidence type="ECO:0000256" key="1">
    <source>
        <dbReference type="ARBA" id="ARBA00010945"/>
    </source>
</evidence>
<protein>
    <recommendedName>
        <fullName evidence="4">UmuC domain-containing protein</fullName>
    </recommendedName>
</protein>
<dbReference type="PATRIC" id="fig|1618207.4.peg.2831"/>
<dbReference type="OrthoDB" id="5244088at2"/>
<gene>
    <name evidence="5" type="ORF">UM93_13940</name>
</gene>
<dbReference type="Pfam" id="PF00817">
    <property type="entry name" value="IMS"/>
    <property type="match status" value="1"/>
</dbReference>
<sequence length="522" mass="56731">MNHRAIVLWCPDWPVTAVIQEQGLDPEKPLALVDRGEVFACSAAARQHGVKRGLKVREAQARCTTLEVLDYDPAIDSRAFAPILAAIEQIMPGVQVLRPGTCAIRAKGPARYFGGEQQAADVLRESLLGLGIPWVSVGIADGIFAAEQAARKTSTSRIVAPGASPDFLSTLGLDVLAQPELATLLQRLGLQTLGDFAALTDRKVRNRFGEEGARAHLLARGLDPRAVRPRTPPRNMDIALSFEPALERVDQLAFAVKTSAEKFIDGIAETGQVCTELRVQLFSDSGEQLERVWKHPQFFDAEDVLDRVRWQLQGSVGVPTTLDAELSSGIVKVVLSPETTDDRAAHARGLWGNGPQERVHHGLSRIQSMVGHGAVLTAVLTGGRMLAQRRVLIPWGDSPPLVAEQKSRSQPWPGALSGPAPATLFEHPPAVTVLDAAGQPITVNQRLQLSGSPAFFDPPASSGVAKTQQRLINAWAGPWPVDERWWDAADQQIHRFQIVDSADTGWLLFCQAGEWLAEARYD</sequence>
<feature type="domain" description="UmuC" evidence="4">
    <location>
        <begin position="23"/>
        <end position="149"/>
    </location>
</feature>
<proteinExistence type="inferred from homology"/>
<evidence type="ECO:0000313" key="5">
    <source>
        <dbReference type="EMBL" id="AJT42316.1"/>
    </source>
</evidence>
<dbReference type="Proteomes" id="UP000061839">
    <property type="component" value="Chromosome"/>
</dbReference>
<dbReference type="PANTHER" id="PTHR35369:SF2">
    <property type="entry name" value="BLR3025 PROTEIN"/>
    <property type="match status" value="1"/>
</dbReference>
<reference evidence="5 6" key="1">
    <citation type="journal article" date="2015" name="Genome Announc.">
        <title>Complete Genome Sequencing of Protease-Producing Novel Arthrobacter sp. Strain IHBB 11108 Using PacBio Single-Molecule Real-Time Sequencing Technology.</title>
        <authorList>
            <person name="Kiran S."/>
            <person name="Swarnkar M.K."/>
            <person name="Pal M."/>
            <person name="Thakur R."/>
            <person name="Tewari R."/>
            <person name="Singh A.K."/>
            <person name="Gulati A."/>
        </authorList>
    </citation>
    <scope>NUCLEOTIDE SEQUENCE [LARGE SCALE GENOMIC DNA]</scope>
    <source>
        <strain evidence="5 6">IHBB 11108</strain>
    </source>
</reference>
<dbReference type="Gene3D" id="3.40.1170.60">
    <property type="match status" value="1"/>
</dbReference>
<dbReference type="InterPro" id="IPR001126">
    <property type="entry name" value="UmuC"/>
</dbReference>
<dbReference type="EMBL" id="CP011005">
    <property type="protein sequence ID" value="AJT42316.1"/>
    <property type="molecule type" value="Genomic_DNA"/>
</dbReference>
<accession>A0A0D4C1S2</accession>
<organism evidence="5 6">
    <name type="scientific">Psychromicrobium lacuslunae</name>
    <dbReference type="NCBI Taxonomy" id="1618207"/>
    <lineage>
        <taxon>Bacteria</taxon>
        <taxon>Bacillati</taxon>
        <taxon>Actinomycetota</taxon>
        <taxon>Actinomycetes</taxon>
        <taxon>Micrococcales</taxon>
        <taxon>Micrococcaceae</taxon>
        <taxon>Psychromicrobium</taxon>
    </lineage>
</organism>
<name>A0A0D4C1S2_9MICC</name>
<dbReference type="SUPFAM" id="SSF56672">
    <property type="entry name" value="DNA/RNA polymerases"/>
    <property type="match status" value="1"/>
</dbReference>
<comment type="function">
    <text evidence="3">Poorly processive, error-prone DNA polymerase involved in untargeted mutagenesis. Copies undamaged DNA at stalled replication forks, which arise in vivo from mismatched or misaligned primer ends. These misaligned primers can be extended by PolIV. Exhibits no 3'-5' exonuclease (proofreading) activity. May be involved in translesional synthesis, in conjunction with the beta clamp from PolIII.</text>
</comment>
<evidence type="ECO:0000256" key="3">
    <source>
        <dbReference type="ARBA" id="ARBA00025589"/>
    </source>
</evidence>
<dbReference type="RefSeq" id="WP_045076142.1">
    <property type="nucleotide sequence ID" value="NZ_CP011005.1"/>
</dbReference>
<evidence type="ECO:0000313" key="6">
    <source>
        <dbReference type="Proteomes" id="UP000061839"/>
    </source>
</evidence>
<dbReference type="InterPro" id="IPR050356">
    <property type="entry name" value="SulA_CellDiv_inhibitor"/>
</dbReference>
<dbReference type="CDD" id="cd03468">
    <property type="entry name" value="PolY_like"/>
    <property type="match status" value="1"/>
</dbReference>
<keyword evidence="6" id="KW-1185">Reference proteome</keyword>